<dbReference type="EMBL" id="CAEZYC010000015">
    <property type="protein sequence ID" value="CAB4703360.1"/>
    <property type="molecule type" value="Genomic_DNA"/>
</dbReference>
<evidence type="ECO:0000256" key="3">
    <source>
        <dbReference type="ARBA" id="ARBA00022630"/>
    </source>
</evidence>
<feature type="transmembrane region" description="Helical" evidence="10">
    <location>
        <begin position="154"/>
        <end position="175"/>
    </location>
</feature>
<feature type="transmembrane region" description="Helical" evidence="10">
    <location>
        <begin position="335"/>
        <end position="356"/>
    </location>
</feature>
<evidence type="ECO:0000256" key="2">
    <source>
        <dbReference type="ARBA" id="ARBA00009183"/>
    </source>
</evidence>
<accession>A0A6J5ZNR5</accession>
<keyword evidence="4 10" id="KW-0812">Transmembrane</keyword>
<evidence type="ECO:0000313" key="12">
    <source>
        <dbReference type="EMBL" id="CAB4344629.1"/>
    </source>
</evidence>
<dbReference type="GO" id="GO:0016020">
    <property type="term" value="C:membrane"/>
    <property type="evidence" value="ECO:0007669"/>
    <property type="project" value="UniProtKB-SubCell"/>
</dbReference>
<dbReference type="InterPro" id="IPR050346">
    <property type="entry name" value="FMO-like"/>
</dbReference>
<evidence type="ECO:0000256" key="6">
    <source>
        <dbReference type="ARBA" id="ARBA00022857"/>
    </source>
</evidence>
<dbReference type="GO" id="GO:0004499">
    <property type="term" value="F:N,N-dimethylaniline monooxygenase activity"/>
    <property type="evidence" value="ECO:0007669"/>
    <property type="project" value="InterPro"/>
</dbReference>
<keyword evidence="9 10" id="KW-0472">Membrane</keyword>
<dbReference type="GO" id="GO:0050660">
    <property type="term" value="F:flavin adenine dinucleotide binding"/>
    <property type="evidence" value="ECO:0007669"/>
    <property type="project" value="InterPro"/>
</dbReference>
<dbReference type="InterPro" id="IPR036188">
    <property type="entry name" value="FAD/NAD-bd_sf"/>
</dbReference>
<protein>
    <submittedName>
        <fullName evidence="11">Unannotated protein</fullName>
    </submittedName>
</protein>
<feature type="transmembrane region" description="Helical" evidence="10">
    <location>
        <begin position="401"/>
        <end position="420"/>
    </location>
</feature>
<keyword evidence="8" id="KW-0560">Oxidoreductase</keyword>
<feature type="transmembrane region" description="Helical" evidence="10">
    <location>
        <begin position="127"/>
        <end position="145"/>
    </location>
</feature>
<dbReference type="Pfam" id="PF13520">
    <property type="entry name" value="AA_permease_2"/>
    <property type="match status" value="1"/>
</dbReference>
<keyword evidence="5" id="KW-0274">FAD</keyword>
<dbReference type="EMBL" id="CAFBPK010000033">
    <property type="protein sequence ID" value="CAB5029059.1"/>
    <property type="molecule type" value="Genomic_DNA"/>
</dbReference>
<evidence type="ECO:0000313" key="13">
    <source>
        <dbReference type="EMBL" id="CAB4703360.1"/>
    </source>
</evidence>
<sequence>MSSSQGRRSLSTGRVVFIVIAAAAPMAAMVGNVPIGLMYGNGAALPVAFVIALGVLLCFSIGYAQMSRRVVNSGAFYTYVARALGKPTGVGAAYVALTAYTAMAIGLAGGFGYFMEQLVIGAGGPEIPWFVFSGIGVVIVGLLGYRSVDLSSKVLGVLMIAEFAILTLFAFLVIGSKQLATFPIESFSRSEITSGPIGIALIIAFTSFIGFESAALYGEETKDPERSIPRATYIAVTSVGLFYVLISWMIVGAAGVENIKANAQASGGEFVLDLINQYGGELVYSVAAVLLCTSVLASYSALHNAASRYLFALGRESIMPQVFAKYHPKFFSPHIASLTVTAFSTLIVIIFAISGLDPYKAFAASFIGMGTLGIIALQAAASLSVVAFFRNRNDRQLWQSTIAPLIGFIGLTSAFFLAATNYEILTGTNNPAVNFAPYSLLLVGFVGVLKGLHLKANNPAIYARLAASQLRGLRRTQETHPPIDYAKQYCLVGAGPAGLVMARALTNEGVNFHWYERHQDVGGIWDIDNPGSPMYESAHFISSKYTSGFVGYPMPADYPDYPTWKQIRDYIRSFANAFGLSEKVQLNTSVKSATSIQNDRWEVELSTGETKIFDGLIVATGTNWFPNIPEIPGAQDFQGKISHSVEFRDGSDLKGKRVLVIGAGNSGVDIACDAARNADAAFLSVRRGYRYVPKHIFGIPTDALLSGIVDPPKGVSIGGDANKLIDTLVGDLTRLGLPAPDHDVLTSHPIMNTQVIHHLAHGDLMAKSDVAKFTATGVEFVDGSHEDLDQVIMATGYNYSVPFLDDSATSWTNGRPDLYLRLFARSKPSLYFIGFAEFADAGYKRFEDMAQLVLMDIRMRETGENLQAWNEMKATDEPDLSGGHEYIESNRHTNYIDVTTYREYLSYLTDKFGFTTVDDATYAPVKAKI</sequence>
<dbReference type="EMBL" id="CAFBIX010000021">
    <property type="protein sequence ID" value="CAB4847820.1"/>
    <property type="molecule type" value="Genomic_DNA"/>
</dbReference>
<keyword evidence="3" id="KW-0285">Flavoprotein</keyword>
<comment type="similarity">
    <text evidence="2">Belongs to the FMO family.</text>
</comment>
<dbReference type="GO" id="GO:0050661">
    <property type="term" value="F:NADP binding"/>
    <property type="evidence" value="ECO:0007669"/>
    <property type="project" value="InterPro"/>
</dbReference>
<evidence type="ECO:0000313" key="17">
    <source>
        <dbReference type="EMBL" id="CAB5029059.1"/>
    </source>
</evidence>
<feature type="transmembrane region" description="Helical" evidence="10">
    <location>
        <begin position="230"/>
        <end position="251"/>
    </location>
</feature>
<comment type="subcellular location">
    <subcellularLocation>
        <location evidence="1">Membrane</location>
        <topology evidence="1">Multi-pass membrane protein</topology>
    </subcellularLocation>
</comment>
<dbReference type="InterPro" id="IPR002293">
    <property type="entry name" value="AA/rel_permease1"/>
</dbReference>
<dbReference type="Gene3D" id="3.50.50.60">
    <property type="entry name" value="FAD/NAD(P)-binding domain"/>
    <property type="match status" value="1"/>
</dbReference>
<evidence type="ECO:0000256" key="4">
    <source>
        <dbReference type="ARBA" id="ARBA00022692"/>
    </source>
</evidence>
<gene>
    <name evidence="13" type="ORF">UFOPK2648_00443</name>
    <name evidence="14" type="ORF">UFOPK2824_00279</name>
    <name evidence="15" type="ORF">UFOPK3037_00448</name>
    <name evidence="16" type="ORF">UFOPK3278_00685</name>
    <name evidence="11" type="ORF">UFOPK3406_01108</name>
    <name evidence="12" type="ORF">UFOPK3925_01406</name>
    <name evidence="17" type="ORF">UFOPK4097_01462</name>
</gene>
<feature type="transmembrane region" description="Helical" evidence="10">
    <location>
        <begin position="12"/>
        <end position="31"/>
    </location>
</feature>
<keyword evidence="6" id="KW-0521">NADP</keyword>
<dbReference type="EMBL" id="CAEZZD010000025">
    <property type="protein sequence ID" value="CAB4743198.1"/>
    <property type="molecule type" value="Genomic_DNA"/>
</dbReference>
<dbReference type="EMBL" id="CAESAI010000030">
    <property type="protein sequence ID" value="CAB4342230.1"/>
    <property type="molecule type" value="Genomic_DNA"/>
</dbReference>
<feature type="transmembrane region" description="Helical" evidence="10">
    <location>
        <begin position="92"/>
        <end position="115"/>
    </location>
</feature>
<feature type="transmembrane region" description="Helical" evidence="10">
    <location>
        <begin position="282"/>
        <end position="302"/>
    </location>
</feature>
<evidence type="ECO:0000313" key="11">
    <source>
        <dbReference type="EMBL" id="CAB4342230.1"/>
    </source>
</evidence>
<evidence type="ECO:0000256" key="9">
    <source>
        <dbReference type="ARBA" id="ARBA00023136"/>
    </source>
</evidence>
<dbReference type="SUPFAM" id="SSF51735">
    <property type="entry name" value="NAD(P)-binding Rossmann-fold domains"/>
    <property type="match status" value="1"/>
</dbReference>
<evidence type="ECO:0000256" key="5">
    <source>
        <dbReference type="ARBA" id="ARBA00022827"/>
    </source>
</evidence>
<evidence type="ECO:0000256" key="1">
    <source>
        <dbReference type="ARBA" id="ARBA00004141"/>
    </source>
</evidence>
<evidence type="ECO:0000313" key="15">
    <source>
        <dbReference type="EMBL" id="CAB4798267.1"/>
    </source>
</evidence>
<dbReference type="EMBL" id="CAFAAO010000004">
    <property type="protein sequence ID" value="CAB4798267.1"/>
    <property type="molecule type" value="Genomic_DNA"/>
</dbReference>
<evidence type="ECO:0000256" key="10">
    <source>
        <dbReference type="SAM" id="Phobius"/>
    </source>
</evidence>
<feature type="transmembrane region" description="Helical" evidence="10">
    <location>
        <begin position="362"/>
        <end position="389"/>
    </location>
</feature>
<organism evidence="11">
    <name type="scientific">freshwater metagenome</name>
    <dbReference type="NCBI Taxonomy" id="449393"/>
    <lineage>
        <taxon>unclassified sequences</taxon>
        <taxon>metagenomes</taxon>
        <taxon>ecological metagenomes</taxon>
    </lineage>
</organism>
<reference evidence="11" key="1">
    <citation type="submission" date="2020-05" db="EMBL/GenBank/DDBJ databases">
        <authorList>
            <person name="Chiriac C."/>
            <person name="Salcher M."/>
            <person name="Ghai R."/>
            <person name="Kavagutti S V."/>
        </authorList>
    </citation>
    <scope>NUCLEOTIDE SEQUENCE</scope>
</reference>
<proteinExistence type="inferred from homology"/>
<dbReference type="GO" id="GO:0022857">
    <property type="term" value="F:transmembrane transporter activity"/>
    <property type="evidence" value="ECO:0007669"/>
    <property type="project" value="InterPro"/>
</dbReference>
<dbReference type="EMBL" id="CAESAD010000014">
    <property type="protein sequence ID" value="CAB4344629.1"/>
    <property type="molecule type" value="Genomic_DNA"/>
</dbReference>
<evidence type="ECO:0000313" key="14">
    <source>
        <dbReference type="EMBL" id="CAB4743198.1"/>
    </source>
</evidence>
<feature type="transmembrane region" description="Helical" evidence="10">
    <location>
        <begin position="195"/>
        <end position="218"/>
    </location>
</feature>
<dbReference type="AlphaFoldDB" id="A0A6J5ZNR5"/>
<dbReference type="PRINTS" id="PR00370">
    <property type="entry name" value="FMOXYGENASE"/>
</dbReference>
<evidence type="ECO:0000256" key="8">
    <source>
        <dbReference type="ARBA" id="ARBA00023002"/>
    </source>
</evidence>
<dbReference type="PANTHER" id="PTHR23023">
    <property type="entry name" value="DIMETHYLANILINE MONOOXYGENASE"/>
    <property type="match status" value="1"/>
</dbReference>
<feature type="transmembrane region" description="Helical" evidence="10">
    <location>
        <begin position="432"/>
        <end position="452"/>
    </location>
</feature>
<dbReference type="InterPro" id="IPR020946">
    <property type="entry name" value="Flavin_mOase-like"/>
</dbReference>
<evidence type="ECO:0000313" key="16">
    <source>
        <dbReference type="EMBL" id="CAB4847820.1"/>
    </source>
</evidence>
<keyword evidence="7 10" id="KW-1133">Transmembrane helix</keyword>
<name>A0A6J5ZNR5_9ZZZZ</name>
<evidence type="ECO:0000256" key="7">
    <source>
        <dbReference type="ARBA" id="ARBA00022989"/>
    </source>
</evidence>
<dbReference type="InterPro" id="IPR000960">
    <property type="entry name" value="Flavin_mOase"/>
</dbReference>
<feature type="transmembrane region" description="Helical" evidence="10">
    <location>
        <begin position="43"/>
        <end position="64"/>
    </location>
</feature>
<dbReference type="SUPFAM" id="SSF51905">
    <property type="entry name" value="FAD/NAD(P)-binding domain"/>
    <property type="match status" value="1"/>
</dbReference>
<dbReference type="InterPro" id="IPR036291">
    <property type="entry name" value="NAD(P)-bd_dom_sf"/>
</dbReference>
<dbReference type="Gene3D" id="1.20.1740.10">
    <property type="entry name" value="Amino acid/polyamine transporter I"/>
    <property type="match status" value="1"/>
</dbReference>
<dbReference type="Pfam" id="PF00743">
    <property type="entry name" value="FMO-like"/>
    <property type="match status" value="1"/>
</dbReference>